<comment type="caution">
    <text evidence="5">The sequence shown here is derived from an EMBL/GenBank/DDBJ whole genome shotgun (WGS) entry which is preliminary data.</text>
</comment>
<keyword evidence="2" id="KW-0732">Signal</keyword>
<feature type="region of interest" description="Disordered" evidence="4">
    <location>
        <begin position="424"/>
        <end position="458"/>
    </location>
</feature>
<dbReference type="Gene3D" id="3.40.50.1820">
    <property type="entry name" value="alpha/beta hydrolase"/>
    <property type="match status" value="1"/>
</dbReference>
<protein>
    <submittedName>
        <fullName evidence="5">Aminopeptidase</fullName>
    </submittedName>
</protein>
<sequence>PAAAPTATARGAEADIRDRLLAIPGMRLIAEEPSEGHRLLTLGYTQPVDHRDPGGAVFEQRFTLLHKSTSRPTVFHTSGYELGTYPGRTEPTRIIDGNEVDLEHRYFGSSRPQPADWSRLTVRQAADDQHRLFTALKRIYPRKWIATGNSKGGMTATYYERFHPRDMDAVVAYVAPNDVNNAEDSAYDRFFEKAGTEECRGRLRAIEREALIRRDAMTARLAEEAAAQGLTFDAFGSLDQAYEAAVRDVSWRHWQRAQTPCAALPDAPSLTDQELYEALGLLSAPAAYADQALGDFAYYYQAGTELGMPRLSTPAHLRGLVRHPYQSPRSYVPRDIPMTFKQETVRDVDRWVRDHASRMLFVNGEWDPWSAEPFRPGRGAKDSHVLTAPQGDHWSHIGDLGGRDRAFATAKLLTWAGVAPAAVRKDPSKARPLAAYDSALDRPERGGADRTAAGPIRP</sequence>
<evidence type="ECO:0000313" key="6">
    <source>
        <dbReference type="Proteomes" id="UP000460558"/>
    </source>
</evidence>
<evidence type="ECO:0000256" key="1">
    <source>
        <dbReference type="ARBA" id="ARBA00022670"/>
    </source>
</evidence>
<dbReference type="Pfam" id="PF05576">
    <property type="entry name" value="Peptidase_S37"/>
    <property type="match status" value="1"/>
</dbReference>
<feature type="non-terminal residue" evidence="5">
    <location>
        <position position="1"/>
    </location>
</feature>
<organism evidence="5 6">
    <name type="scientific">Streptomyces katsurahamanus</name>
    <dbReference type="NCBI Taxonomy" id="2577098"/>
    <lineage>
        <taxon>Bacteria</taxon>
        <taxon>Bacillati</taxon>
        <taxon>Actinomycetota</taxon>
        <taxon>Actinomycetes</taxon>
        <taxon>Kitasatosporales</taxon>
        <taxon>Streptomycetaceae</taxon>
        <taxon>Streptomyces</taxon>
    </lineage>
</organism>
<keyword evidence="1" id="KW-0645">Protease</keyword>
<dbReference type="PANTHER" id="PTHR11010">
    <property type="entry name" value="PROTEASE S28 PRO-X CARBOXYPEPTIDASE-RELATED"/>
    <property type="match status" value="1"/>
</dbReference>
<evidence type="ECO:0000256" key="4">
    <source>
        <dbReference type="SAM" id="MobiDB-lite"/>
    </source>
</evidence>
<dbReference type="InterPro" id="IPR008761">
    <property type="entry name" value="Peptidase_S37"/>
</dbReference>
<dbReference type="GO" id="GO:0004177">
    <property type="term" value="F:aminopeptidase activity"/>
    <property type="evidence" value="ECO:0007669"/>
    <property type="project" value="UniProtKB-KW"/>
</dbReference>
<keyword evidence="6" id="KW-1185">Reference proteome</keyword>
<accession>A0ABW9NQB7</accession>
<gene>
    <name evidence="5" type="ORF">FFZ77_07410</name>
</gene>
<keyword evidence="3" id="KW-0378">Hydrolase</keyword>
<name>A0ABW9NQB7_9ACTN</name>
<proteinExistence type="predicted"/>
<dbReference type="InterPro" id="IPR029058">
    <property type="entry name" value="AB_hydrolase_fold"/>
</dbReference>
<dbReference type="PANTHER" id="PTHR11010:SF38">
    <property type="entry name" value="LYSOSOMAL PRO-X CARBOXYPEPTIDASE"/>
    <property type="match status" value="1"/>
</dbReference>
<dbReference type="Proteomes" id="UP000460558">
    <property type="component" value="Unassembled WGS sequence"/>
</dbReference>
<evidence type="ECO:0000313" key="5">
    <source>
        <dbReference type="EMBL" id="MQS35440.1"/>
    </source>
</evidence>
<evidence type="ECO:0000256" key="2">
    <source>
        <dbReference type="ARBA" id="ARBA00022729"/>
    </source>
</evidence>
<feature type="compositionally biased region" description="Basic and acidic residues" evidence="4">
    <location>
        <begin position="439"/>
        <end position="448"/>
    </location>
</feature>
<evidence type="ECO:0000256" key="3">
    <source>
        <dbReference type="ARBA" id="ARBA00022801"/>
    </source>
</evidence>
<reference evidence="5 6" key="1">
    <citation type="submission" date="2019-06" db="EMBL/GenBank/DDBJ databases">
        <title>Comparative genomics and metabolomics analyses of clavulanic acid producing Streptomyces species provides insight into specialized metabolism and evolution of beta-lactam biosynthetic gene clusters.</title>
        <authorList>
            <person name="Moore M.A."/>
            <person name="Cruz-Morales P."/>
            <person name="Barona Gomez F."/>
            <person name="Kapil T."/>
        </authorList>
    </citation>
    <scope>NUCLEOTIDE SEQUENCE [LARGE SCALE GENOMIC DNA]</scope>
    <source>
        <strain evidence="5 6">T-272</strain>
    </source>
</reference>
<dbReference type="EMBL" id="VDEQ01000074">
    <property type="protein sequence ID" value="MQS35440.1"/>
    <property type="molecule type" value="Genomic_DNA"/>
</dbReference>
<dbReference type="RefSeq" id="WP_153481882.1">
    <property type="nucleotide sequence ID" value="NZ_VDEQ01000074.1"/>
</dbReference>
<keyword evidence="5" id="KW-0031">Aminopeptidase</keyword>
<dbReference type="SUPFAM" id="SSF53474">
    <property type="entry name" value="alpha/beta-Hydrolases"/>
    <property type="match status" value="1"/>
</dbReference>